<dbReference type="EMBL" id="APCN01006074">
    <property type="status" value="NOT_ANNOTATED_CDS"/>
    <property type="molecule type" value="Genomic_DNA"/>
</dbReference>
<evidence type="ECO:0000313" key="1">
    <source>
        <dbReference type="EnsemblMetazoa" id="AARA015002-PA"/>
    </source>
</evidence>
<dbReference type="VEuPathDB" id="VectorBase:AARA015002"/>
<evidence type="ECO:0000313" key="2">
    <source>
        <dbReference type="Proteomes" id="UP000075840"/>
    </source>
</evidence>
<dbReference type="AlphaFoldDB" id="A0A182IHS8"/>
<reference evidence="1" key="1">
    <citation type="submission" date="2022-08" db="UniProtKB">
        <authorList>
            <consortium name="EnsemblMetazoa"/>
        </authorList>
    </citation>
    <scope>IDENTIFICATION</scope>
    <source>
        <strain evidence="1">Dongola</strain>
    </source>
</reference>
<dbReference type="Proteomes" id="UP000075840">
    <property type="component" value="Unassembled WGS sequence"/>
</dbReference>
<accession>A0A182IHS8</accession>
<name>A0A182IHS8_ANOAR</name>
<proteinExistence type="predicted"/>
<keyword evidence="2" id="KW-1185">Reference proteome</keyword>
<dbReference type="EnsemblMetazoa" id="AARA015002-RA">
    <property type="protein sequence ID" value="AARA015002-PA"/>
    <property type="gene ID" value="AARA015002"/>
</dbReference>
<organism evidence="1 2">
    <name type="scientific">Anopheles arabiensis</name>
    <name type="common">Mosquito</name>
    <dbReference type="NCBI Taxonomy" id="7173"/>
    <lineage>
        <taxon>Eukaryota</taxon>
        <taxon>Metazoa</taxon>
        <taxon>Ecdysozoa</taxon>
        <taxon>Arthropoda</taxon>
        <taxon>Hexapoda</taxon>
        <taxon>Insecta</taxon>
        <taxon>Pterygota</taxon>
        <taxon>Neoptera</taxon>
        <taxon>Endopterygota</taxon>
        <taxon>Diptera</taxon>
        <taxon>Nematocera</taxon>
        <taxon>Culicoidea</taxon>
        <taxon>Culicidae</taxon>
        <taxon>Anophelinae</taxon>
        <taxon>Anopheles</taxon>
    </lineage>
</organism>
<protein>
    <submittedName>
        <fullName evidence="1">Uncharacterized protein</fullName>
    </submittedName>
</protein>
<sequence length="77" mass="8718">HFFVHENKVQESTHSGACANTTLCACIISSFFPAVCCRAKKHTPRSIPITVSVPHKWHTRKTNILRRQSGPNWDTCK</sequence>